<keyword evidence="5" id="KW-0808">Transferase</keyword>
<dbReference type="GO" id="GO:0006235">
    <property type="term" value="P:dTTP biosynthetic process"/>
    <property type="evidence" value="ECO:0007669"/>
    <property type="project" value="TreeGrafter"/>
</dbReference>
<evidence type="ECO:0000256" key="9">
    <source>
        <dbReference type="ARBA" id="ARBA00022840"/>
    </source>
</evidence>
<dbReference type="AlphaFoldDB" id="A0A5J6DV14"/>
<dbReference type="GO" id="GO:0005829">
    <property type="term" value="C:cytosol"/>
    <property type="evidence" value="ECO:0007669"/>
    <property type="project" value="TreeGrafter"/>
</dbReference>
<dbReference type="FunFam" id="3.40.50.300:FF:000679">
    <property type="entry name" value="Thymidylate kinase"/>
    <property type="match status" value="1"/>
</dbReference>
<feature type="domain" description="Thymidylate kinase-like" evidence="10">
    <location>
        <begin position="17"/>
        <end position="197"/>
    </location>
</feature>
<dbReference type="GO" id="GO:0006233">
    <property type="term" value="P:dTDP biosynthetic process"/>
    <property type="evidence" value="ECO:0007669"/>
    <property type="project" value="InterPro"/>
</dbReference>
<comment type="pathway">
    <text evidence="1">Pyrimidine metabolism; dTTP biosynthesis.</text>
</comment>
<evidence type="ECO:0000256" key="5">
    <source>
        <dbReference type="ARBA" id="ARBA00022679"/>
    </source>
</evidence>
<name>A0A5J6DV14_9CILI</name>
<dbReference type="GO" id="GO:0004550">
    <property type="term" value="F:nucleoside diphosphate kinase activity"/>
    <property type="evidence" value="ECO:0007669"/>
    <property type="project" value="TreeGrafter"/>
</dbReference>
<evidence type="ECO:0000256" key="4">
    <source>
        <dbReference type="ARBA" id="ARBA00017144"/>
    </source>
</evidence>
<keyword evidence="6" id="KW-0545">Nucleotide biosynthesis</keyword>
<proteinExistence type="evidence at transcript level"/>
<comment type="similarity">
    <text evidence="2">Belongs to the thymidylate kinase family.</text>
</comment>
<evidence type="ECO:0000256" key="6">
    <source>
        <dbReference type="ARBA" id="ARBA00022727"/>
    </source>
</evidence>
<keyword evidence="7" id="KW-0547">Nucleotide-binding</keyword>
<evidence type="ECO:0000256" key="1">
    <source>
        <dbReference type="ARBA" id="ARBA00004992"/>
    </source>
</evidence>
<dbReference type="InterPro" id="IPR027417">
    <property type="entry name" value="P-loop_NTPase"/>
</dbReference>
<dbReference type="SUPFAM" id="SSF52540">
    <property type="entry name" value="P-loop containing nucleoside triphosphate hydrolases"/>
    <property type="match status" value="1"/>
</dbReference>
<evidence type="ECO:0000256" key="3">
    <source>
        <dbReference type="ARBA" id="ARBA00012980"/>
    </source>
</evidence>
<dbReference type="PROSITE" id="PS01331">
    <property type="entry name" value="THYMIDYLATE_KINASE"/>
    <property type="match status" value="1"/>
</dbReference>
<dbReference type="NCBIfam" id="TIGR00041">
    <property type="entry name" value="DTMP_kinase"/>
    <property type="match status" value="1"/>
</dbReference>
<dbReference type="CDD" id="cd01672">
    <property type="entry name" value="TMPK"/>
    <property type="match status" value="1"/>
</dbReference>
<evidence type="ECO:0000256" key="8">
    <source>
        <dbReference type="ARBA" id="ARBA00022777"/>
    </source>
</evidence>
<dbReference type="Gene3D" id="3.40.50.300">
    <property type="entry name" value="P-loop containing nucleotide triphosphate hydrolases"/>
    <property type="match status" value="1"/>
</dbReference>
<dbReference type="GO" id="GO:0006227">
    <property type="term" value="P:dUDP biosynthetic process"/>
    <property type="evidence" value="ECO:0007669"/>
    <property type="project" value="TreeGrafter"/>
</dbReference>
<dbReference type="EC" id="2.7.4.9" evidence="3"/>
<organism evidence="11">
    <name type="scientific">Philasterides dicentrarchi</name>
    <dbReference type="NCBI Taxonomy" id="282688"/>
    <lineage>
        <taxon>Eukaryota</taxon>
        <taxon>Sar</taxon>
        <taxon>Alveolata</taxon>
        <taxon>Ciliophora</taxon>
        <taxon>Intramacronucleata</taxon>
        <taxon>Oligohymenophorea</taxon>
        <taxon>Scuticociliatia</taxon>
        <taxon>Philasterida</taxon>
        <taxon>Philasteridae</taxon>
        <taxon>Philasterides</taxon>
    </lineage>
</organism>
<dbReference type="GO" id="GO:0005634">
    <property type="term" value="C:nucleus"/>
    <property type="evidence" value="ECO:0007669"/>
    <property type="project" value="TreeGrafter"/>
</dbReference>
<sequence length="226" mass="26066">MQGMDLFCKRRGLLIVFEGLDRCGKSTQCKELVKKLQMGSSESYESEVINFPERTTLLGRMIDGYLKGTNNLNDQTIHLLFSANRWEKVQEIKQKLNEGKFIILDRYAYSGVAFSSAKGLDLQWCKSSDVGLPKPDLTFFLSADEGVTSNRADFGEEVYEKKEFQEKVKQKFEILKKSEGFIEINANQSIELISEQIYDIVRMNIAKQDTQLDELWKCEQQQQQLC</sequence>
<keyword evidence="9" id="KW-0067">ATP-binding</keyword>
<keyword evidence="8 11" id="KW-0418">Kinase</keyword>
<evidence type="ECO:0000256" key="7">
    <source>
        <dbReference type="ARBA" id="ARBA00022741"/>
    </source>
</evidence>
<dbReference type="InterPro" id="IPR039430">
    <property type="entry name" value="Thymidylate_kin-like_dom"/>
</dbReference>
<reference evidence="11" key="1">
    <citation type="submission" date="2019-03" db="EMBL/GenBank/DDBJ databases">
        <authorList>
            <person name="Folgueira I."/>
            <person name="Lamas J."/>
            <person name="Leiro J."/>
        </authorList>
    </citation>
    <scope>NUCLEOTIDE SEQUENCE</scope>
    <source>
        <strain evidence="11">I1</strain>
    </source>
</reference>
<dbReference type="HAMAP" id="MF_00165">
    <property type="entry name" value="Thymidylate_kinase"/>
    <property type="match status" value="1"/>
</dbReference>
<dbReference type="PANTHER" id="PTHR10344:SF1">
    <property type="entry name" value="THYMIDYLATE KINASE"/>
    <property type="match status" value="1"/>
</dbReference>
<dbReference type="GO" id="GO:0004798">
    <property type="term" value="F:dTMP kinase activity"/>
    <property type="evidence" value="ECO:0007669"/>
    <property type="project" value="UniProtKB-EC"/>
</dbReference>
<protein>
    <recommendedName>
        <fullName evidence="4">Thymidylate kinase</fullName>
        <ecNumber evidence="3">2.7.4.9</ecNumber>
    </recommendedName>
</protein>
<accession>A0A5J6DV14</accession>
<dbReference type="InterPro" id="IPR018095">
    <property type="entry name" value="Thymidylate_kin_CS"/>
</dbReference>
<dbReference type="GO" id="GO:0005524">
    <property type="term" value="F:ATP binding"/>
    <property type="evidence" value="ECO:0007669"/>
    <property type="project" value="UniProtKB-KW"/>
</dbReference>
<evidence type="ECO:0000256" key="2">
    <source>
        <dbReference type="ARBA" id="ARBA00009776"/>
    </source>
</evidence>
<dbReference type="PANTHER" id="PTHR10344">
    <property type="entry name" value="THYMIDYLATE KINASE"/>
    <property type="match status" value="1"/>
</dbReference>
<dbReference type="Pfam" id="PF02223">
    <property type="entry name" value="Thymidylate_kin"/>
    <property type="match status" value="1"/>
</dbReference>
<evidence type="ECO:0000313" key="11">
    <source>
        <dbReference type="EMBL" id="QES95437.1"/>
    </source>
</evidence>
<dbReference type="InterPro" id="IPR018094">
    <property type="entry name" value="Thymidylate_kinase"/>
</dbReference>
<evidence type="ECO:0000259" key="10">
    <source>
        <dbReference type="Pfam" id="PF02223"/>
    </source>
</evidence>
<dbReference type="EMBL" id="MK601886">
    <property type="protein sequence ID" value="QES95437.1"/>
    <property type="molecule type" value="mRNA"/>
</dbReference>